<feature type="transmembrane region" description="Helical" evidence="1">
    <location>
        <begin position="98"/>
        <end position="116"/>
    </location>
</feature>
<keyword evidence="3" id="KW-0808">Transferase</keyword>
<dbReference type="NCBIfam" id="TIGR00254">
    <property type="entry name" value="GGDEF"/>
    <property type="match status" value="1"/>
</dbReference>
<dbReference type="PROSITE" id="PS50887">
    <property type="entry name" value="GGDEF"/>
    <property type="match status" value="1"/>
</dbReference>
<feature type="domain" description="GGDEF" evidence="2">
    <location>
        <begin position="379"/>
        <end position="516"/>
    </location>
</feature>
<dbReference type="Proteomes" id="UP001526147">
    <property type="component" value="Unassembled WGS sequence"/>
</dbReference>
<feature type="transmembrane region" description="Helical" evidence="1">
    <location>
        <begin position="39"/>
        <end position="55"/>
    </location>
</feature>
<dbReference type="InterPro" id="IPR031621">
    <property type="entry name" value="HisKA_7TM"/>
</dbReference>
<dbReference type="Pfam" id="PF00990">
    <property type="entry name" value="GGDEF"/>
    <property type="match status" value="1"/>
</dbReference>
<dbReference type="InterPro" id="IPR035965">
    <property type="entry name" value="PAS-like_dom_sf"/>
</dbReference>
<comment type="caution">
    <text evidence="3">The sequence shown here is derived from an EMBL/GenBank/DDBJ whole genome shotgun (WGS) entry which is preliminary data.</text>
</comment>
<dbReference type="PANTHER" id="PTHR45138:SF9">
    <property type="entry name" value="DIGUANYLATE CYCLASE DGCM-RELATED"/>
    <property type="match status" value="1"/>
</dbReference>
<dbReference type="SUPFAM" id="SSF55785">
    <property type="entry name" value="PYP-like sensor domain (PAS domain)"/>
    <property type="match status" value="1"/>
</dbReference>
<reference evidence="3 4" key="1">
    <citation type="submission" date="2022-10" db="EMBL/GenBank/DDBJ databases">
        <title>Draft genome assembly of moderately radiation resistant bacterium Metabacillus halosaccharovorans.</title>
        <authorList>
            <person name="Pal S."/>
            <person name="Gopinathan A."/>
        </authorList>
    </citation>
    <scope>NUCLEOTIDE SEQUENCE [LARGE SCALE GENOMIC DNA]</scope>
    <source>
        <strain evidence="3 4">VITHBRA001</strain>
    </source>
</reference>
<keyword evidence="1" id="KW-1133">Transmembrane helix</keyword>
<dbReference type="RefSeq" id="WP_264143168.1">
    <property type="nucleotide sequence ID" value="NZ_JAOYEY010000041.1"/>
</dbReference>
<dbReference type="InterPro" id="IPR050469">
    <property type="entry name" value="Diguanylate_Cyclase"/>
</dbReference>
<feature type="transmembrane region" description="Helical" evidence="1">
    <location>
        <begin position="145"/>
        <end position="168"/>
    </location>
</feature>
<dbReference type="CDD" id="cd01949">
    <property type="entry name" value="GGDEF"/>
    <property type="match status" value="1"/>
</dbReference>
<sequence>MPNEAFVYIVIVSLAGILSSLLCLYAYFRLKDVPGGKPYIFVTLFSAIFTFSYAVELSSTTLEKILIWLSVEYLVLPFIPTFILLMCLGYVGQKLKHWMSYLLFLLPILTIFMHATNELHHLYYTSIELNRDSPFPILKLEYGPWFYVHSIYFFLCFMMSMISLGMELRKTRLFRFRMQIILMVAGIMVPIIANYFYLNNLSPYGIDLGPVSMSISFILHGAALFSYQMFHVTPVARETVFENMREGVIVLNQEGVLVDYNHAMLNIISNLSSQCIGKPIVDVIGRGTHLAEIVLHEKECDFRSSLSGDNTYYHIRFSNVKNKYKFMKIITFVDVTERVDLQEQLQYLARIDGLTELYNRHFFMEESEKIVSSLNKKGGNVSIIMFDIDHFKSINDTFGHEAGDLVLARVAGVVKNCLRSHDIVGRYGGEEFILCMPDASLLAAEEMADFIRRNISQAVVRYSEKEITVTSSFGISSVLIRGEAVQATLQTLIREADQALYAAKRKGRNCVELFEKVG</sequence>
<organism evidence="3 4">
    <name type="scientific">Metabacillus halosaccharovorans</name>
    <dbReference type="NCBI Taxonomy" id="930124"/>
    <lineage>
        <taxon>Bacteria</taxon>
        <taxon>Bacillati</taxon>
        <taxon>Bacillota</taxon>
        <taxon>Bacilli</taxon>
        <taxon>Bacillales</taxon>
        <taxon>Bacillaceae</taxon>
        <taxon>Metabacillus</taxon>
    </lineage>
</organism>
<dbReference type="InterPro" id="IPR029787">
    <property type="entry name" value="Nucleotide_cyclase"/>
</dbReference>
<dbReference type="PANTHER" id="PTHR45138">
    <property type="entry name" value="REGULATORY COMPONENTS OF SENSORY TRANSDUCTION SYSTEM"/>
    <property type="match status" value="1"/>
</dbReference>
<keyword evidence="1" id="KW-0472">Membrane</keyword>
<proteinExistence type="predicted"/>
<dbReference type="EMBL" id="JAOYEY010000041">
    <property type="protein sequence ID" value="MCV9886612.1"/>
    <property type="molecule type" value="Genomic_DNA"/>
</dbReference>
<evidence type="ECO:0000256" key="1">
    <source>
        <dbReference type="SAM" id="Phobius"/>
    </source>
</evidence>
<dbReference type="Pfam" id="PF16927">
    <property type="entry name" value="HisKA_7TM"/>
    <property type="match status" value="1"/>
</dbReference>
<dbReference type="GO" id="GO:0052621">
    <property type="term" value="F:diguanylate cyclase activity"/>
    <property type="evidence" value="ECO:0007669"/>
    <property type="project" value="UniProtKB-EC"/>
</dbReference>
<dbReference type="SUPFAM" id="SSF55073">
    <property type="entry name" value="Nucleotide cyclase"/>
    <property type="match status" value="1"/>
</dbReference>
<evidence type="ECO:0000259" key="2">
    <source>
        <dbReference type="PROSITE" id="PS50887"/>
    </source>
</evidence>
<feature type="transmembrane region" description="Helical" evidence="1">
    <location>
        <begin position="67"/>
        <end position="91"/>
    </location>
</feature>
<dbReference type="SMART" id="SM00267">
    <property type="entry name" value="GGDEF"/>
    <property type="match status" value="1"/>
</dbReference>
<feature type="transmembrane region" description="Helical" evidence="1">
    <location>
        <begin position="204"/>
        <end position="227"/>
    </location>
</feature>
<feature type="transmembrane region" description="Helical" evidence="1">
    <location>
        <begin position="180"/>
        <end position="198"/>
    </location>
</feature>
<feature type="transmembrane region" description="Helical" evidence="1">
    <location>
        <begin position="6"/>
        <end position="27"/>
    </location>
</feature>
<dbReference type="Gene3D" id="3.30.70.270">
    <property type="match status" value="1"/>
</dbReference>
<keyword evidence="3" id="KW-0548">Nucleotidyltransferase</keyword>
<accession>A0ABT3DHS4</accession>
<evidence type="ECO:0000313" key="4">
    <source>
        <dbReference type="Proteomes" id="UP001526147"/>
    </source>
</evidence>
<dbReference type="EC" id="2.7.7.65" evidence="3"/>
<evidence type="ECO:0000313" key="3">
    <source>
        <dbReference type="EMBL" id="MCV9886612.1"/>
    </source>
</evidence>
<dbReference type="InterPro" id="IPR000160">
    <property type="entry name" value="GGDEF_dom"/>
</dbReference>
<keyword evidence="1" id="KW-0812">Transmembrane</keyword>
<name>A0ABT3DHS4_9BACI</name>
<protein>
    <submittedName>
        <fullName evidence="3">Diguanylate cyclase</fullName>
        <ecNumber evidence="3">2.7.7.65</ecNumber>
    </submittedName>
</protein>
<dbReference type="Gene3D" id="3.30.450.20">
    <property type="entry name" value="PAS domain"/>
    <property type="match status" value="1"/>
</dbReference>
<dbReference type="InterPro" id="IPR043128">
    <property type="entry name" value="Rev_trsase/Diguanyl_cyclase"/>
</dbReference>
<gene>
    <name evidence="3" type="ORF">OIH86_13305</name>
</gene>
<keyword evidence="4" id="KW-1185">Reference proteome</keyword>